<evidence type="ECO:0000313" key="1">
    <source>
        <dbReference type="EMBL" id="ESA16232.1"/>
    </source>
</evidence>
<dbReference type="AlphaFoldDB" id="U9U975"/>
<reference evidence="1" key="1">
    <citation type="submission" date="2013-07" db="EMBL/GenBank/DDBJ databases">
        <title>The genome of an arbuscular mycorrhizal fungus provides insights into the evolution of the oldest plant symbiosis.</title>
        <authorList>
            <consortium name="DOE Joint Genome Institute"/>
            <person name="Tisserant E."/>
            <person name="Malbreil M."/>
            <person name="Kuo A."/>
            <person name="Kohler A."/>
            <person name="Symeonidi A."/>
            <person name="Balestrini R."/>
            <person name="Charron P."/>
            <person name="Duensing N."/>
            <person name="Frei-dit-Frey N."/>
            <person name="Gianinazzi-Pearson V."/>
            <person name="Gilbert B."/>
            <person name="Handa Y."/>
            <person name="Hijri M."/>
            <person name="Kaul R."/>
            <person name="Kawaguchi M."/>
            <person name="Krajinski F."/>
            <person name="Lammers P."/>
            <person name="Lapierre D."/>
            <person name="Masclaux F.G."/>
            <person name="Murat C."/>
            <person name="Morin E."/>
            <person name="Ndikumana S."/>
            <person name="Pagni M."/>
            <person name="Petitpierre D."/>
            <person name="Requena N."/>
            <person name="Rosikiewicz P."/>
            <person name="Riley R."/>
            <person name="Saito K."/>
            <person name="San Clemente H."/>
            <person name="Shapiro H."/>
            <person name="van Tuinen D."/>
            <person name="Becard G."/>
            <person name="Bonfante P."/>
            <person name="Paszkowski U."/>
            <person name="Shachar-Hill Y."/>
            <person name="Young J.P."/>
            <person name="Sanders I.R."/>
            <person name="Henrissat B."/>
            <person name="Rensing S.A."/>
            <person name="Grigoriev I.V."/>
            <person name="Corradi N."/>
            <person name="Roux C."/>
            <person name="Martin F."/>
        </authorList>
    </citation>
    <scope>NUCLEOTIDE SEQUENCE</scope>
    <source>
        <strain evidence="1">DAOM 197198</strain>
    </source>
</reference>
<organism evidence="1">
    <name type="scientific">Rhizophagus irregularis (strain DAOM 181602 / DAOM 197198 / MUCL 43194)</name>
    <name type="common">Arbuscular mycorrhizal fungus</name>
    <name type="synonym">Glomus intraradices</name>
    <dbReference type="NCBI Taxonomy" id="747089"/>
    <lineage>
        <taxon>Eukaryota</taxon>
        <taxon>Fungi</taxon>
        <taxon>Fungi incertae sedis</taxon>
        <taxon>Mucoromycota</taxon>
        <taxon>Glomeromycotina</taxon>
        <taxon>Glomeromycetes</taxon>
        <taxon>Glomerales</taxon>
        <taxon>Glomeraceae</taxon>
        <taxon>Rhizophagus</taxon>
    </lineage>
</organism>
<name>U9U975_RHIID</name>
<dbReference type="HOGENOM" id="CLU_164220_0_0_1"/>
<dbReference type="EMBL" id="KI281215">
    <property type="protein sequence ID" value="ESA16232.1"/>
    <property type="molecule type" value="Genomic_DNA"/>
</dbReference>
<protein>
    <submittedName>
        <fullName evidence="1">Uncharacterized protein</fullName>
    </submittedName>
</protein>
<sequence length="123" mass="14396">MSEANTLLLPLLPLEKTRLRWRTKLKRTGLGGGEGVLLYMRKKFLTLKTRTRRTWSRIEELEKGKVDTDVENVKRDAVNIELKAEIAKLRHDIDELKENHKFQTRCIKIAKEILNEKLTTLLS</sequence>
<accession>U9U975</accession>
<proteinExistence type="predicted"/>
<gene>
    <name evidence="1" type="ORF">GLOINDRAFT_23024</name>
</gene>